<dbReference type="GO" id="GO:0006906">
    <property type="term" value="P:vesicle fusion"/>
    <property type="evidence" value="ECO:0007669"/>
    <property type="project" value="TreeGrafter"/>
</dbReference>
<feature type="compositionally biased region" description="Polar residues" evidence="2">
    <location>
        <begin position="205"/>
        <end position="219"/>
    </location>
</feature>
<evidence type="ECO:0000313" key="4">
    <source>
        <dbReference type="Proteomes" id="UP001165120"/>
    </source>
</evidence>
<sequence>MGLKKFFKPPKEMTQEESREFLENNGVTVKRDYASDGRRFKFGEFSKYTKDKVSKQEPLKPRGWTPPPDPNDSANDLNSSNNDLNASNNPPYSAPANSNTGNSSDPYSSGNGNVHETQTSNSDPYSYGNDPYQQRPQSSQQRQNSYNRNGSANDSRFGSTSRKNSAMNSAGVGAVAGSVVGASAASFASKRQNSSSNGQQQQNSYDPYTQTASSGTGSKNSDDPYAADPYSNNNDPYANYDPYSGNNDPYSSTGGAALSHSMSQLSVNGKQMSNTGSGSFQQQQLMDQNETALQQQEQEQQQRSNDDDLDLNNYPGEYQNNTYQSYAEQEYDPYSQQEQEQEQEVDSEEEEVNRIIRQSKETREATVQSSQNILSHLRQADETATNTIGVLGSQREKMFQIERDLNTMGSQQRFVGEHVKDLEHYNRGLFHVKVSNPFTKKARRKQAEDLVTLRRQQDRDRDSALNAELSKVQNGLIGELKNNGEDPENQLLTKSDLRAKYEYERRVKEATQYLTSDHDEYDEKNEVEISENVDEAHRLAGMLRKKANVISGEIDSQNHKLRKMAEKVDKVDDTLVAHTNRLRGI</sequence>
<dbReference type="AlphaFoldDB" id="A0A9W6WHA0"/>
<dbReference type="GO" id="GO:0006887">
    <property type="term" value="P:exocytosis"/>
    <property type="evidence" value="ECO:0007669"/>
    <property type="project" value="TreeGrafter"/>
</dbReference>
<feature type="compositionally biased region" description="Polar residues" evidence="2">
    <location>
        <begin position="245"/>
        <end position="293"/>
    </location>
</feature>
<dbReference type="GO" id="GO:0019905">
    <property type="term" value="F:syntaxin binding"/>
    <property type="evidence" value="ECO:0007669"/>
    <property type="project" value="TreeGrafter"/>
</dbReference>
<feature type="compositionally biased region" description="Low complexity" evidence="2">
    <location>
        <begin position="228"/>
        <end position="244"/>
    </location>
</feature>
<dbReference type="EMBL" id="BSXN01001341">
    <property type="protein sequence ID" value="GME72695.1"/>
    <property type="molecule type" value="Genomic_DNA"/>
</dbReference>
<comment type="caution">
    <text evidence="3">The sequence shown here is derived from an EMBL/GenBank/DDBJ whole genome shotgun (WGS) entry which is preliminary data.</text>
</comment>
<dbReference type="PANTHER" id="PTHR19305">
    <property type="entry name" value="SYNAPTOSOMAL ASSOCIATED PROTEIN"/>
    <property type="match status" value="1"/>
</dbReference>
<dbReference type="Gene3D" id="1.20.5.110">
    <property type="match status" value="2"/>
</dbReference>
<feature type="compositionally biased region" description="Low complexity" evidence="2">
    <location>
        <begin position="131"/>
        <end position="149"/>
    </location>
</feature>
<feature type="compositionally biased region" description="Polar residues" evidence="2">
    <location>
        <begin position="150"/>
        <end position="167"/>
    </location>
</feature>
<name>A0A9W6WHA0_CANBO</name>
<comment type="similarity">
    <text evidence="1">Belongs to the SNAP-25 family.</text>
</comment>
<feature type="region of interest" description="Disordered" evidence="2">
    <location>
        <begin position="185"/>
        <end position="350"/>
    </location>
</feature>
<dbReference type="SUPFAM" id="SSF58038">
    <property type="entry name" value="SNARE fusion complex"/>
    <property type="match status" value="2"/>
</dbReference>
<accession>A0A9W6WHA0</accession>
<dbReference type="Proteomes" id="UP001165120">
    <property type="component" value="Unassembled WGS sequence"/>
</dbReference>
<feature type="region of interest" description="Disordered" evidence="2">
    <location>
        <begin position="32"/>
        <end position="167"/>
    </location>
</feature>
<dbReference type="PANTHER" id="PTHR19305:SF9">
    <property type="entry name" value="SYNAPTOSOMAL-ASSOCIATED PROTEIN 29"/>
    <property type="match status" value="1"/>
</dbReference>
<feature type="compositionally biased region" description="Polar residues" evidence="2">
    <location>
        <begin position="100"/>
        <end position="124"/>
    </location>
</feature>
<evidence type="ECO:0000256" key="1">
    <source>
        <dbReference type="ARBA" id="ARBA00009480"/>
    </source>
</evidence>
<proteinExistence type="inferred from homology"/>
<dbReference type="GO" id="GO:0005484">
    <property type="term" value="F:SNAP receptor activity"/>
    <property type="evidence" value="ECO:0007669"/>
    <property type="project" value="TreeGrafter"/>
</dbReference>
<reference evidence="3" key="1">
    <citation type="submission" date="2023-04" db="EMBL/GenBank/DDBJ databases">
        <title>Candida boidinii NBRC 10035.</title>
        <authorList>
            <person name="Ichikawa N."/>
            <person name="Sato H."/>
            <person name="Tonouchi N."/>
        </authorList>
    </citation>
    <scope>NUCLEOTIDE SEQUENCE</scope>
    <source>
        <strain evidence="3">NBRC 10035</strain>
    </source>
</reference>
<dbReference type="GO" id="GO:0031201">
    <property type="term" value="C:SNARE complex"/>
    <property type="evidence" value="ECO:0007669"/>
    <property type="project" value="TreeGrafter"/>
</dbReference>
<gene>
    <name evidence="3" type="ORF">Cboi02_000372500</name>
</gene>
<feature type="compositionally biased region" description="Basic and acidic residues" evidence="2">
    <location>
        <begin position="32"/>
        <end position="60"/>
    </location>
</feature>
<feature type="compositionally biased region" description="Acidic residues" evidence="2">
    <location>
        <begin position="339"/>
        <end position="350"/>
    </location>
</feature>
<dbReference type="GO" id="GO:0005886">
    <property type="term" value="C:plasma membrane"/>
    <property type="evidence" value="ECO:0007669"/>
    <property type="project" value="TreeGrafter"/>
</dbReference>
<protein>
    <submittedName>
        <fullName evidence="3">Unnamed protein product</fullName>
    </submittedName>
</protein>
<evidence type="ECO:0000256" key="2">
    <source>
        <dbReference type="SAM" id="MobiDB-lite"/>
    </source>
</evidence>
<evidence type="ECO:0000313" key="3">
    <source>
        <dbReference type="EMBL" id="GME72695.1"/>
    </source>
</evidence>
<feature type="compositionally biased region" description="Polar residues" evidence="2">
    <location>
        <begin position="318"/>
        <end position="327"/>
    </location>
</feature>
<organism evidence="3 4">
    <name type="scientific">Candida boidinii</name>
    <name type="common">Yeast</name>
    <dbReference type="NCBI Taxonomy" id="5477"/>
    <lineage>
        <taxon>Eukaryota</taxon>
        <taxon>Fungi</taxon>
        <taxon>Dikarya</taxon>
        <taxon>Ascomycota</taxon>
        <taxon>Saccharomycotina</taxon>
        <taxon>Pichiomycetes</taxon>
        <taxon>Pichiales</taxon>
        <taxon>Pichiaceae</taxon>
        <taxon>Ogataea</taxon>
        <taxon>Ogataea/Candida clade</taxon>
    </lineage>
</organism>
<keyword evidence="4" id="KW-1185">Reference proteome</keyword>
<feature type="compositionally biased region" description="Low complexity" evidence="2">
    <location>
        <begin position="71"/>
        <end position="99"/>
    </location>
</feature>
<feature type="compositionally biased region" description="Low complexity" evidence="2">
    <location>
        <begin position="185"/>
        <end position="204"/>
    </location>
</feature>